<dbReference type="PROSITE" id="PS50883">
    <property type="entry name" value="EAL"/>
    <property type="match status" value="1"/>
</dbReference>
<dbReference type="GO" id="GO:0071111">
    <property type="term" value="F:cyclic-guanylate-specific phosphodiesterase activity"/>
    <property type="evidence" value="ECO:0007669"/>
    <property type="project" value="UniProtKB-EC"/>
</dbReference>
<sequence>MKRASTIAAIALAALLGAILPVAALVYISWSRAQVAESDRLERTAERTLQRAHRAYEAGLLALRKLNQAQLPGCSPEHLKLMRSLTLSTTSAEQVGYFEEGRLRCTSWGMVEDLVPEPTPDHITADGASITLGVRPVAGDGAASLLSLQLGRHDILMDPSRFVDVIAEPNVRLAVATPDGRLIAQQPMADPELLQRLLREPHNGHTPRTLFASAQDQEWLAIAIAPRVGLLAAFQQQLWQLVPLGVVGAVLASVAGVWLSRRRLSLRNELASAVRRREFRMDYQPIIELDTGICVGAEALVRWSRADGTQVRPDLFIPVAEETGLIEALTDHVMDLVISDMRELLIHDRSAHIAINLSAGDVSSGRALKVLSGKLVGSGIHPQQIWLEATERGFLDIQGARTSLAAARRAGHCVAIDDFGVGYSSLQYLQQLPLDALKIDKSFIDSIGTHSVTSPVTSHIIDMAKTLGLFTVAEGIETSAQLAYLQSRQVEFGQGWLFSRPLPAPEFVAFHEQRRMQYGKAPEDMQNPNSITE</sequence>
<evidence type="ECO:0000313" key="12">
    <source>
        <dbReference type="Proteomes" id="UP001226084"/>
    </source>
</evidence>
<dbReference type="GO" id="GO:0005886">
    <property type="term" value="C:plasma membrane"/>
    <property type="evidence" value="ECO:0007669"/>
    <property type="project" value="UniProtKB-SubCell"/>
</dbReference>
<dbReference type="RefSeq" id="WP_307107524.1">
    <property type="nucleotide sequence ID" value="NZ_JAUTAS010000001.1"/>
</dbReference>
<evidence type="ECO:0000256" key="4">
    <source>
        <dbReference type="ARBA" id="ARBA00022636"/>
    </source>
</evidence>
<keyword evidence="3" id="KW-1003">Cell membrane</keyword>
<evidence type="ECO:0000256" key="8">
    <source>
        <dbReference type="ARBA" id="ARBA00023136"/>
    </source>
</evidence>
<feature type="domain" description="EAL" evidence="10">
    <location>
        <begin position="263"/>
        <end position="515"/>
    </location>
</feature>
<dbReference type="InterPro" id="IPR035919">
    <property type="entry name" value="EAL_sf"/>
</dbReference>
<evidence type="ECO:0000256" key="1">
    <source>
        <dbReference type="ARBA" id="ARBA00004651"/>
    </source>
</evidence>
<dbReference type="InterPro" id="IPR050706">
    <property type="entry name" value="Cyclic-di-GMP_PDE-like"/>
</dbReference>
<reference evidence="11" key="1">
    <citation type="submission" date="2023-07" db="EMBL/GenBank/DDBJ databases">
        <title>Functional and genomic diversity of the sorghum phyllosphere microbiome.</title>
        <authorList>
            <person name="Shade A."/>
        </authorList>
    </citation>
    <scope>NUCLEOTIDE SEQUENCE</scope>
    <source>
        <strain evidence="11">SORGH_AS_0457</strain>
    </source>
</reference>
<evidence type="ECO:0000256" key="2">
    <source>
        <dbReference type="ARBA" id="ARBA00012282"/>
    </source>
</evidence>
<dbReference type="InterPro" id="IPR001633">
    <property type="entry name" value="EAL_dom"/>
</dbReference>
<evidence type="ECO:0000256" key="9">
    <source>
        <dbReference type="ARBA" id="ARBA00034290"/>
    </source>
</evidence>
<keyword evidence="6" id="KW-0378">Hydrolase</keyword>
<evidence type="ECO:0000256" key="7">
    <source>
        <dbReference type="ARBA" id="ARBA00022989"/>
    </source>
</evidence>
<comment type="caution">
    <text evidence="11">The sequence shown here is derived from an EMBL/GenBank/DDBJ whole genome shotgun (WGS) entry which is preliminary data.</text>
</comment>
<accession>A0AAP5ALX6</accession>
<gene>
    <name evidence="11" type="ORF">QE424_003164</name>
</gene>
<keyword evidence="4" id="KW-0973">c-di-GMP</keyword>
<protein>
    <recommendedName>
        <fullName evidence="2">cyclic-guanylate-specific phosphodiesterase</fullName>
        <ecNumber evidence="2">3.1.4.52</ecNumber>
    </recommendedName>
</protein>
<keyword evidence="7" id="KW-1133">Transmembrane helix</keyword>
<evidence type="ECO:0000256" key="5">
    <source>
        <dbReference type="ARBA" id="ARBA00022692"/>
    </source>
</evidence>
<dbReference type="SMART" id="SM00052">
    <property type="entry name" value="EAL"/>
    <property type="match status" value="1"/>
</dbReference>
<organism evidence="11 12">
    <name type="scientific">Stenotrophomonas rhizophila</name>
    <dbReference type="NCBI Taxonomy" id="216778"/>
    <lineage>
        <taxon>Bacteria</taxon>
        <taxon>Pseudomonadati</taxon>
        <taxon>Pseudomonadota</taxon>
        <taxon>Gammaproteobacteria</taxon>
        <taxon>Lysobacterales</taxon>
        <taxon>Lysobacteraceae</taxon>
        <taxon>Stenotrophomonas</taxon>
    </lineage>
</organism>
<dbReference type="Pfam" id="PF00563">
    <property type="entry name" value="EAL"/>
    <property type="match status" value="1"/>
</dbReference>
<dbReference type="Proteomes" id="UP001226084">
    <property type="component" value="Unassembled WGS sequence"/>
</dbReference>
<dbReference type="PANTHER" id="PTHR33121:SF79">
    <property type="entry name" value="CYCLIC DI-GMP PHOSPHODIESTERASE PDED-RELATED"/>
    <property type="match status" value="1"/>
</dbReference>
<name>A0AAP5ALX6_9GAMM</name>
<proteinExistence type="predicted"/>
<evidence type="ECO:0000259" key="10">
    <source>
        <dbReference type="PROSITE" id="PS50883"/>
    </source>
</evidence>
<keyword evidence="8" id="KW-0472">Membrane</keyword>
<evidence type="ECO:0000313" key="11">
    <source>
        <dbReference type="EMBL" id="MDQ1110005.1"/>
    </source>
</evidence>
<dbReference type="CDD" id="cd01948">
    <property type="entry name" value="EAL"/>
    <property type="match status" value="1"/>
</dbReference>
<dbReference type="Pfam" id="PF12792">
    <property type="entry name" value="CSS-motif"/>
    <property type="match status" value="1"/>
</dbReference>
<evidence type="ECO:0000256" key="6">
    <source>
        <dbReference type="ARBA" id="ARBA00022801"/>
    </source>
</evidence>
<dbReference type="PANTHER" id="PTHR33121">
    <property type="entry name" value="CYCLIC DI-GMP PHOSPHODIESTERASE PDEF"/>
    <property type="match status" value="1"/>
</dbReference>
<comment type="subcellular location">
    <subcellularLocation>
        <location evidence="1">Cell membrane</location>
        <topology evidence="1">Multi-pass membrane protein</topology>
    </subcellularLocation>
</comment>
<comment type="catalytic activity">
    <reaction evidence="9">
        <text>3',3'-c-di-GMP + H2O = 5'-phosphoguanylyl(3'-&gt;5')guanosine + H(+)</text>
        <dbReference type="Rhea" id="RHEA:24902"/>
        <dbReference type="ChEBI" id="CHEBI:15377"/>
        <dbReference type="ChEBI" id="CHEBI:15378"/>
        <dbReference type="ChEBI" id="CHEBI:58754"/>
        <dbReference type="ChEBI" id="CHEBI:58805"/>
        <dbReference type="EC" id="3.1.4.52"/>
    </reaction>
</comment>
<dbReference type="AlphaFoldDB" id="A0AAP5ALX6"/>
<dbReference type="Gene3D" id="3.20.20.450">
    <property type="entry name" value="EAL domain"/>
    <property type="match status" value="1"/>
</dbReference>
<dbReference type="InterPro" id="IPR024744">
    <property type="entry name" value="CSS-motif_dom"/>
</dbReference>
<dbReference type="SUPFAM" id="SSF141868">
    <property type="entry name" value="EAL domain-like"/>
    <property type="match status" value="1"/>
</dbReference>
<evidence type="ECO:0000256" key="3">
    <source>
        <dbReference type="ARBA" id="ARBA00022475"/>
    </source>
</evidence>
<dbReference type="EMBL" id="JAUTAS010000001">
    <property type="protein sequence ID" value="MDQ1110005.1"/>
    <property type="molecule type" value="Genomic_DNA"/>
</dbReference>
<keyword evidence="5" id="KW-0812">Transmembrane</keyword>
<dbReference type="EC" id="3.1.4.52" evidence="2"/>